<accession>A0A1L0DP60</accession>
<sequence>MKPSEVDDDSQSPTPIVTTPTNANFLPIQKLSIANMKAHDLEQASLKLTAQAYPRNNVVNKSSKSTVSSPNFTVPKKRKKKARKRQRKCKLPVVASSLGRQFPLPNPKEIELYSRKEEAVHLDPRTNDKTSSSSSTGAELSSSESSSR</sequence>
<feature type="compositionally biased region" description="Polar residues" evidence="1">
    <location>
        <begin position="11"/>
        <end position="21"/>
    </location>
</feature>
<feature type="region of interest" description="Disordered" evidence="1">
    <location>
        <begin position="1"/>
        <end position="21"/>
    </location>
</feature>
<reference evidence="2 3" key="1">
    <citation type="submission" date="2016-10" db="EMBL/GenBank/DDBJ databases">
        <authorList>
            <person name="de Groot N.N."/>
        </authorList>
    </citation>
    <scope>NUCLEOTIDE SEQUENCE [LARGE SCALE GENOMIC DNA]</scope>
    <source>
        <strain evidence="2 3">PYCC 4715</strain>
    </source>
</reference>
<evidence type="ECO:0000313" key="3">
    <source>
        <dbReference type="Proteomes" id="UP000182259"/>
    </source>
</evidence>
<dbReference type="Proteomes" id="UP000182259">
    <property type="component" value="Chromosome VI"/>
</dbReference>
<name>A0A1L0DP60_9ASCO</name>
<gene>
    <name evidence="2" type="ORF">SAMEA4029009_CIC11G00000004578</name>
</gene>
<proteinExistence type="predicted"/>
<evidence type="ECO:0000256" key="1">
    <source>
        <dbReference type="SAM" id="MobiDB-lite"/>
    </source>
</evidence>
<protein>
    <submittedName>
        <fullName evidence="2">CIC11C00000004578</fullName>
    </submittedName>
</protein>
<dbReference type="AlphaFoldDB" id="A0A1L0DP60"/>
<organism evidence="2 3">
    <name type="scientific">Sungouiella intermedia</name>
    <dbReference type="NCBI Taxonomy" id="45354"/>
    <lineage>
        <taxon>Eukaryota</taxon>
        <taxon>Fungi</taxon>
        <taxon>Dikarya</taxon>
        <taxon>Ascomycota</taxon>
        <taxon>Saccharomycotina</taxon>
        <taxon>Pichiomycetes</taxon>
        <taxon>Metschnikowiaceae</taxon>
        <taxon>Sungouiella</taxon>
    </lineage>
</organism>
<feature type="compositionally biased region" description="Low complexity" evidence="1">
    <location>
        <begin position="56"/>
        <end position="69"/>
    </location>
</feature>
<dbReference type="EMBL" id="LT635769">
    <property type="protein sequence ID" value="SGZ58348.1"/>
    <property type="molecule type" value="Genomic_DNA"/>
</dbReference>
<evidence type="ECO:0000313" key="2">
    <source>
        <dbReference type="EMBL" id="SGZ58348.1"/>
    </source>
</evidence>
<feature type="compositionally biased region" description="Basic residues" evidence="1">
    <location>
        <begin position="75"/>
        <end position="90"/>
    </location>
</feature>
<feature type="compositionally biased region" description="Low complexity" evidence="1">
    <location>
        <begin position="130"/>
        <end position="148"/>
    </location>
</feature>
<feature type="compositionally biased region" description="Basic and acidic residues" evidence="1">
    <location>
        <begin position="108"/>
        <end position="128"/>
    </location>
</feature>
<feature type="region of interest" description="Disordered" evidence="1">
    <location>
        <begin position="51"/>
        <end position="148"/>
    </location>
</feature>
<feature type="compositionally biased region" description="Acidic residues" evidence="1">
    <location>
        <begin position="1"/>
        <end position="10"/>
    </location>
</feature>